<reference evidence="2" key="1">
    <citation type="submission" date="2023-01" db="EMBL/GenBank/DDBJ databases">
        <title>Oxazolidinone resistance genes in florfenicol resistant enterococci from beef cattle and veal calves at slaughter.</title>
        <authorList>
            <person name="Biggel M."/>
        </authorList>
    </citation>
    <scope>NUCLEOTIDE SEQUENCE</scope>
    <source>
        <strain evidence="2">K79-1</strain>
    </source>
</reference>
<accession>A0AAE9XRU3</accession>
<dbReference type="Proteomes" id="UP001179483">
    <property type="component" value="Chromosome"/>
</dbReference>
<evidence type="ECO:0000313" key="2">
    <source>
        <dbReference type="EMBL" id="WCG37614.1"/>
    </source>
</evidence>
<feature type="transmembrane region" description="Helical" evidence="1">
    <location>
        <begin position="6"/>
        <end position="22"/>
    </location>
</feature>
<evidence type="ECO:0000313" key="3">
    <source>
        <dbReference type="Proteomes" id="UP001179483"/>
    </source>
</evidence>
<dbReference type="AlphaFoldDB" id="A0AAE9XRU3"/>
<gene>
    <name evidence="2" type="ORF">PML80_08880</name>
</gene>
<feature type="transmembrane region" description="Helical" evidence="1">
    <location>
        <begin position="42"/>
        <end position="60"/>
    </location>
</feature>
<feature type="transmembrane region" description="Helical" evidence="1">
    <location>
        <begin position="66"/>
        <end position="83"/>
    </location>
</feature>
<sequence>MLIAFFVGLIISALYLFLALKLMQNERIHNFLYYKTPEWLKLLIIGILLVCSYYFVLDFLNLESNGFMGLIVVTLGMFLGLIFRKPKNY</sequence>
<dbReference type="EMBL" id="CP116590">
    <property type="protein sequence ID" value="WCG37614.1"/>
    <property type="molecule type" value="Genomic_DNA"/>
</dbReference>
<name>A0AAE9XRU3_9LACT</name>
<dbReference type="RefSeq" id="WP_271735842.1">
    <property type="nucleotide sequence ID" value="NZ_CP116590.1"/>
</dbReference>
<protein>
    <submittedName>
        <fullName evidence="2">Uncharacterized protein</fullName>
    </submittedName>
</protein>
<evidence type="ECO:0000256" key="1">
    <source>
        <dbReference type="SAM" id="Phobius"/>
    </source>
</evidence>
<proteinExistence type="predicted"/>
<organism evidence="2 3">
    <name type="scientific">Aerococcus urinaeequi</name>
    <dbReference type="NCBI Taxonomy" id="51665"/>
    <lineage>
        <taxon>Bacteria</taxon>
        <taxon>Bacillati</taxon>
        <taxon>Bacillota</taxon>
        <taxon>Bacilli</taxon>
        <taxon>Lactobacillales</taxon>
        <taxon>Aerococcaceae</taxon>
        <taxon>Aerococcus</taxon>
    </lineage>
</organism>
<keyword evidence="1" id="KW-0472">Membrane</keyword>
<keyword evidence="1" id="KW-1133">Transmembrane helix</keyword>
<keyword evidence="1" id="KW-0812">Transmembrane</keyword>